<dbReference type="InterPro" id="IPR043129">
    <property type="entry name" value="ATPase_NBD"/>
</dbReference>
<keyword evidence="1" id="KW-1133">Transmembrane helix</keyword>
<organism evidence="2 3">
    <name type="scientific">Vibrio astriarenae</name>
    <dbReference type="NCBI Taxonomy" id="1481923"/>
    <lineage>
        <taxon>Bacteria</taxon>
        <taxon>Pseudomonadati</taxon>
        <taxon>Pseudomonadota</taxon>
        <taxon>Gammaproteobacteria</taxon>
        <taxon>Vibrionales</taxon>
        <taxon>Vibrionaceae</taxon>
        <taxon>Vibrio</taxon>
    </lineage>
</organism>
<evidence type="ECO:0000313" key="3">
    <source>
        <dbReference type="Proteomes" id="UP000464262"/>
    </source>
</evidence>
<dbReference type="SUPFAM" id="SSF53067">
    <property type="entry name" value="Actin-like ATPase domain"/>
    <property type="match status" value="1"/>
</dbReference>
<dbReference type="PIRSF" id="PIRSF028153">
    <property type="entry name" value="MSHA_biogenesis_protein_MshI"/>
    <property type="match status" value="1"/>
</dbReference>
<protein>
    <submittedName>
        <fullName evidence="2">MSHA biogenesis protein MshI</fullName>
    </submittedName>
</protein>
<dbReference type="Gene3D" id="3.30.420.380">
    <property type="match status" value="1"/>
</dbReference>
<accession>A0A7Z2T4X5</accession>
<dbReference type="EMBL" id="CP047475">
    <property type="protein sequence ID" value="QIA64315.1"/>
    <property type="molecule type" value="Genomic_DNA"/>
</dbReference>
<keyword evidence="3" id="KW-1185">Reference proteome</keyword>
<dbReference type="RefSeq" id="WP_164649224.1">
    <property type="nucleotide sequence ID" value="NZ_CP047475.1"/>
</dbReference>
<gene>
    <name evidence="2" type="ORF">GT360_12695</name>
</gene>
<dbReference type="AlphaFoldDB" id="A0A7Z2T4X5"/>
<keyword evidence="1" id="KW-0472">Membrane</keyword>
<evidence type="ECO:0000313" key="2">
    <source>
        <dbReference type="EMBL" id="QIA64315.1"/>
    </source>
</evidence>
<evidence type="ECO:0000256" key="1">
    <source>
        <dbReference type="SAM" id="Phobius"/>
    </source>
</evidence>
<dbReference type="Proteomes" id="UP000464262">
    <property type="component" value="Chromosome 1"/>
</dbReference>
<reference evidence="2 3" key="1">
    <citation type="submission" date="2020-01" db="EMBL/GenBank/DDBJ databases">
        <title>Whole genome and functional gene identification of agarase of Vibrio HN897.</title>
        <authorList>
            <person name="Liu Y."/>
            <person name="Zhao Z."/>
        </authorList>
    </citation>
    <scope>NUCLEOTIDE SEQUENCE [LARGE SCALE GENOMIC DNA]</scope>
    <source>
        <strain evidence="2 3">HN897</strain>
    </source>
</reference>
<feature type="transmembrane region" description="Helical" evidence="1">
    <location>
        <begin position="306"/>
        <end position="331"/>
    </location>
</feature>
<proteinExistence type="predicted"/>
<keyword evidence="1" id="KW-0812">Transmembrane</keyword>
<dbReference type="InterPro" id="IPR016871">
    <property type="entry name" value="MSHA_biogenesis_MshI"/>
</dbReference>
<dbReference type="KEGG" id="vas:GT360_12695"/>
<sequence>MINSLIQRLNKKEVNEASSIAIIQPAAIYLLHSVKKEDKQISVSPVVDILPFEPSGWESTLFSALKAKSAQGRVDVILHSGLYQSYQIETPKLPKEEWPVALPFLLKELLTERVTEVVADAFALPTGNKAQAYVVRKFLVMQLVEGLSLIGCSLGRLTTEEEVWGESAGELGDFLLLQRSKGGQFRLSAYQQHQVVFQRTLRGVVAPVTGVASAALQVDSLALELQRSIDYLSSQVKGVSFHQLHVCCDEEQQQELIEALNERLSVKSLALTEEPTESGPILAKTASGLKRIQINLFPAHLKPKKAFFTLTNVVVSWGIAAVLLGAVYGAYSWQLSQLNSELTIVNQERATLTSQKTELNKQLEKHRPSSEKVAAVERLKKEVSAMKGALEVINNYDESQQIGYSGVMRSLSELGRNDISLSSIYVDQANLDLRGLARTASSVPNWVNQFKQEVSLVGRSFEQLNIGRNDDGIVTFELKTKKGQQ</sequence>
<name>A0A7Z2T4X5_9VIBR</name>